<dbReference type="GO" id="GO:0003677">
    <property type="term" value="F:DNA binding"/>
    <property type="evidence" value="ECO:0007669"/>
    <property type="project" value="UniProtKB-KW"/>
</dbReference>
<dbReference type="EMBL" id="DS995903">
    <property type="protein sequence ID" value="EEA21300.1"/>
    <property type="molecule type" value="Genomic_DNA"/>
</dbReference>
<dbReference type="SMART" id="SM00906">
    <property type="entry name" value="Fungal_trans"/>
    <property type="match status" value="1"/>
</dbReference>
<feature type="compositionally biased region" description="Pro residues" evidence="7">
    <location>
        <begin position="114"/>
        <end position="126"/>
    </location>
</feature>
<evidence type="ECO:0000256" key="4">
    <source>
        <dbReference type="ARBA" id="ARBA00023163"/>
    </source>
</evidence>
<feature type="domain" description="Xylanolytic transcriptional activator regulatory" evidence="8">
    <location>
        <begin position="345"/>
        <end position="418"/>
    </location>
</feature>
<dbReference type="OrthoDB" id="103819at2759"/>
<keyword evidence="1" id="KW-0479">Metal-binding</keyword>
<dbReference type="CDD" id="cd00067">
    <property type="entry name" value="GAL4"/>
    <property type="match status" value="1"/>
</dbReference>
<dbReference type="GO" id="GO:0006351">
    <property type="term" value="P:DNA-templated transcription"/>
    <property type="evidence" value="ECO:0007669"/>
    <property type="project" value="InterPro"/>
</dbReference>
<evidence type="ECO:0000256" key="1">
    <source>
        <dbReference type="ARBA" id="ARBA00022723"/>
    </source>
</evidence>
<evidence type="ECO:0000313" key="10">
    <source>
        <dbReference type="Proteomes" id="UP000001294"/>
    </source>
</evidence>
<keyword evidence="2" id="KW-0805">Transcription regulation</keyword>
<sequence length="792" mass="88507">MPEEDHDTSRSENAPTWRAIKCDKRSPCSNCRASNLACRTANRPREQRQRILISDQYEKKIEIIEERLARIEGLLENLTSLSATFQHLAPAMNPTIAATRSIQDTLKIEKIPVQSPPSLPAQPPTPSTRGDHTLKAGHSNTTNVAFEGASSLSAHSVHASSIIENAMSNDYTSFTRDPEMQEALFALRHLIDKQHSPPVNHDYRFPNQQVDASSCIDFSSAKMPPLESVVSLLRLCKESQNFLQHPFIDFGQFNELCKKVYFATEDYSLGTFALVNGGLFYLFQQISYLEGKNVPEAAANAVICRANLEYAISRFSVFMAPNSENLQAILIGASYAIDISQPSLCWALVSTAARLCQTLGYHRSVGSPGDNQLDTNLKKRMFWFTYILDKCLSLRMGHSSIMQDFDITLPLSDLSADSQMTMWDIMYHQWIKIGYFQGRIYEELYSPRALSEPAADRTQRAKQLTADMQLWYQESQNQLDPSRAYNPLYYAAAASSSEIMYYGLSTLAYRAVPPGPLDSSTIFSNECIGMAREALRAHQRNTERYKHTNSYIWHGYISWVLINCPFTPFMVLFCHAIATANLSDVKCLGDFVSSLQTSGEAVEAAEKLRRLCHVFHRVAELYIQTKIQQQQHHYQYDSGSGGGLEQSQLNNMQYHQEQQQSLTSPSASTTTPLNIPPTPQPNTTTNANNTFKYTNPSSSSQFPIDDFEPYLSALGFPNAAGFLNIGQQQPPPQQNGLAPQMTATASAVPTDYTAENLEASLGSGDAMSLENWFNGNVNLMSLLEMDLSSIIK</sequence>
<dbReference type="PANTHER" id="PTHR46910:SF5">
    <property type="entry name" value="ZN(II)2CYS6 TRANSCRIPTION FACTOR (EUROFUNG)"/>
    <property type="match status" value="1"/>
</dbReference>
<keyword evidence="6" id="KW-0175">Coiled coil</keyword>
<dbReference type="InterPro" id="IPR001138">
    <property type="entry name" value="Zn2Cys6_DnaBD"/>
</dbReference>
<dbReference type="AlphaFoldDB" id="B6QMP4"/>
<evidence type="ECO:0000256" key="6">
    <source>
        <dbReference type="SAM" id="Coils"/>
    </source>
</evidence>
<organism evidence="9 10">
    <name type="scientific">Talaromyces marneffei (strain ATCC 18224 / CBS 334.59 / QM 7333)</name>
    <name type="common">Penicillium marneffei</name>
    <dbReference type="NCBI Taxonomy" id="441960"/>
    <lineage>
        <taxon>Eukaryota</taxon>
        <taxon>Fungi</taxon>
        <taxon>Dikarya</taxon>
        <taxon>Ascomycota</taxon>
        <taxon>Pezizomycotina</taxon>
        <taxon>Eurotiomycetes</taxon>
        <taxon>Eurotiomycetidae</taxon>
        <taxon>Eurotiales</taxon>
        <taxon>Trichocomaceae</taxon>
        <taxon>Talaromyces</taxon>
        <taxon>Talaromyces sect. Talaromyces</taxon>
    </lineage>
</organism>
<evidence type="ECO:0000256" key="5">
    <source>
        <dbReference type="ARBA" id="ARBA00023242"/>
    </source>
</evidence>
<dbReference type="PANTHER" id="PTHR46910">
    <property type="entry name" value="TRANSCRIPTION FACTOR PDR1"/>
    <property type="match status" value="1"/>
</dbReference>
<reference evidence="10" key="1">
    <citation type="journal article" date="2015" name="Genome Announc.">
        <title>Genome sequence of the AIDS-associated pathogen Penicillium marneffei (ATCC18224) and its near taxonomic relative Talaromyces stipitatus (ATCC10500).</title>
        <authorList>
            <person name="Nierman W.C."/>
            <person name="Fedorova-Abrams N.D."/>
            <person name="Andrianopoulos A."/>
        </authorList>
    </citation>
    <scope>NUCLEOTIDE SEQUENCE [LARGE SCALE GENOMIC DNA]</scope>
    <source>
        <strain evidence="10">ATCC 18224 / CBS 334.59 / QM 7333</strain>
    </source>
</reference>
<evidence type="ECO:0000256" key="2">
    <source>
        <dbReference type="ARBA" id="ARBA00023015"/>
    </source>
</evidence>
<evidence type="ECO:0000313" key="9">
    <source>
        <dbReference type="EMBL" id="EEA21300.1"/>
    </source>
</evidence>
<dbReference type="PhylomeDB" id="B6QMP4"/>
<feature type="compositionally biased region" description="Low complexity" evidence="7">
    <location>
        <begin position="661"/>
        <end position="673"/>
    </location>
</feature>
<keyword evidence="10" id="KW-1185">Reference proteome</keyword>
<protein>
    <submittedName>
        <fullName evidence="9">C6 transcription factor, putative</fullName>
    </submittedName>
</protein>
<dbReference type="Proteomes" id="UP000001294">
    <property type="component" value="Unassembled WGS sequence"/>
</dbReference>
<keyword evidence="5" id="KW-0539">Nucleus</keyword>
<dbReference type="InterPro" id="IPR050987">
    <property type="entry name" value="AtrR-like"/>
</dbReference>
<proteinExistence type="predicted"/>
<feature type="region of interest" description="Disordered" evidence="7">
    <location>
        <begin position="110"/>
        <end position="138"/>
    </location>
</feature>
<dbReference type="GO" id="GO:0000981">
    <property type="term" value="F:DNA-binding transcription factor activity, RNA polymerase II-specific"/>
    <property type="evidence" value="ECO:0007669"/>
    <property type="project" value="InterPro"/>
</dbReference>
<feature type="coiled-coil region" evidence="6">
    <location>
        <begin position="54"/>
        <end position="81"/>
    </location>
</feature>
<dbReference type="Pfam" id="PF00172">
    <property type="entry name" value="Zn_clus"/>
    <property type="match status" value="1"/>
</dbReference>
<dbReference type="STRING" id="441960.B6QMP4"/>
<evidence type="ECO:0000259" key="8">
    <source>
        <dbReference type="SMART" id="SM00906"/>
    </source>
</evidence>
<gene>
    <name evidence="9" type="ORF">PMAA_051110</name>
</gene>
<dbReference type="VEuPathDB" id="FungiDB:PMAA_051110"/>
<dbReference type="Gene3D" id="4.10.240.10">
    <property type="entry name" value="Zn(2)-C6 fungal-type DNA-binding domain"/>
    <property type="match status" value="1"/>
</dbReference>
<dbReference type="InterPro" id="IPR036864">
    <property type="entry name" value="Zn2-C6_fun-type_DNA-bd_sf"/>
</dbReference>
<dbReference type="GO" id="GO:0008270">
    <property type="term" value="F:zinc ion binding"/>
    <property type="evidence" value="ECO:0007669"/>
    <property type="project" value="InterPro"/>
</dbReference>
<keyword evidence="3" id="KW-0238">DNA-binding</keyword>
<keyword evidence="4" id="KW-0804">Transcription</keyword>
<feature type="region of interest" description="Disordered" evidence="7">
    <location>
        <begin position="653"/>
        <end position="700"/>
    </location>
</feature>
<dbReference type="HOGENOM" id="CLU_009377_1_1_1"/>
<dbReference type="InterPro" id="IPR007219">
    <property type="entry name" value="XnlR_reg_dom"/>
</dbReference>
<evidence type="ECO:0000256" key="3">
    <source>
        <dbReference type="ARBA" id="ARBA00023125"/>
    </source>
</evidence>
<accession>B6QMP4</accession>
<evidence type="ECO:0000256" key="7">
    <source>
        <dbReference type="SAM" id="MobiDB-lite"/>
    </source>
</evidence>
<feature type="compositionally biased region" description="Low complexity" evidence="7">
    <location>
        <begin position="681"/>
        <end position="695"/>
    </location>
</feature>
<name>B6QMP4_TALMQ</name>
<dbReference type="Pfam" id="PF04082">
    <property type="entry name" value="Fungal_trans"/>
    <property type="match status" value="1"/>
</dbReference>
<dbReference type="CDD" id="cd12148">
    <property type="entry name" value="fungal_TF_MHR"/>
    <property type="match status" value="1"/>
</dbReference>